<dbReference type="EMBL" id="QGTQ01000010">
    <property type="protein sequence ID" value="PWW01171.1"/>
    <property type="molecule type" value="Genomic_DNA"/>
</dbReference>
<organism evidence="2 3">
    <name type="scientific">Paenibacillus cellulosilyticus</name>
    <dbReference type="NCBI Taxonomy" id="375489"/>
    <lineage>
        <taxon>Bacteria</taxon>
        <taxon>Bacillati</taxon>
        <taxon>Bacillota</taxon>
        <taxon>Bacilli</taxon>
        <taxon>Bacillales</taxon>
        <taxon>Paenibacillaceae</taxon>
        <taxon>Paenibacillus</taxon>
    </lineage>
</organism>
<name>A0A2V2YT13_9BACL</name>
<dbReference type="Pfam" id="PF01381">
    <property type="entry name" value="HTH_3"/>
    <property type="match status" value="1"/>
</dbReference>
<gene>
    <name evidence="2" type="ORF">DFQ01_11061</name>
</gene>
<dbReference type="PROSITE" id="PS50943">
    <property type="entry name" value="HTH_CROC1"/>
    <property type="match status" value="1"/>
</dbReference>
<evidence type="ECO:0000313" key="2">
    <source>
        <dbReference type="EMBL" id="PWW01171.1"/>
    </source>
</evidence>
<dbReference type="Gene3D" id="1.10.260.40">
    <property type="entry name" value="lambda repressor-like DNA-binding domains"/>
    <property type="match status" value="1"/>
</dbReference>
<dbReference type="SMART" id="SM00530">
    <property type="entry name" value="HTH_XRE"/>
    <property type="match status" value="1"/>
</dbReference>
<evidence type="ECO:0000259" key="1">
    <source>
        <dbReference type="PROSITE" id="PS50943"/>
    </source>
</evidence>
<dbReference type="InterPro" id="IPR001387">
    <property type="entry name" value="Cro/C1-type_HTH"/>
</dbReference>
<sequence length="75" mass="8744">MDLRFGRCRLPEHLNRLKMSQSEFAIRLGVSKSMVSQYMTGEKKFSLLKAKIAADILGIHIEDLYEWVLFKNGKR</sequence>
<dbReference type="OrthoDB" id="2472497at2"/>
<dbReference type="AlphaFoldDB" id="A0A2V2YT13"/>
<evidence type="ECO:0000313" key="3">
    <source>
        <dbReference type="Proteomes" id="UP000246635"/>
    </source>
</evidence>
<reference evidence="2 3" key="1">
    <citation type="submission" date="2018-05" db="EMBL/GenBank/DDBJ databases">
        <title>Genomic Encyclopedia of Type Strains, Phase III (KMG-III): the genomes of soil and plant-associated and newly described type strains.</title>
        <authorList>
            <person name="Whitman W."/>
        </authorList>
    </citation>
    <scope>NUCLEOTIDE SEQUENCE [LARGE SCALE GENOMIC DNA]</scope>
    <source>
        <strain evidence="2 3">CECT 5696</strain>
    </source>
</reference>
<dbReference type="RefSeq" id="WP_110044668.1">
    <property type="nucleotide sequence ID" value="NZ_QGTQ01000010.1"/>
</dbReference>
<comment type="caution">
    <text evidence="2">The sequence shown here is derived from an EMBL/GenBank/DDBJ whole genome shotgun (WGS) entry which is preliminary data.</text>
</comment>
<feature type="domain" description="HTH cro/C1-type" evidence="1">
    <location>
        <begin position="15"/>
        <end position="64"/>
    </location>
</feature>
<accession>A0A2V2YT13</accession>
<dbReference type="SUPFAM" id="SSF47413">
    <property type="entry name" value="lambda repressor-like DNA-binding domains"/>
    <property type="match status" value="1"/>
</dbReference>
<proteinExistence type="predicted"/>
<keyword evidence="3" id="KW-1185">Reference proteome</keyword>
<dbReference type="InterPro" id="IPR010982">
    <property type="entry name" value="Lambda_DNA-bd_dom_sf"/>
</dbReference>
<dbReference type="Proteomes" id="UP000246635">
    <property type="component" value="Unassembled WGS sequence"/>
</dbReference>
<dbReference type="GO" id="GO:0003677">
    <property type="term" value="F:DNA binding"/>
    <property type="evidence" value="ECO:0007669"/>
    <property type="project" value="InterPro"/>
</dbReference>
<protein>
    <submittedName>
        <fullName evidence="2">Helix-turn-helix protein</fullName>
    </submittedName>
</protein>
<dbReference type="CDD" id="cd00093">
    <property type="entry name" value="HTH_XRE"/>
    <property type="match status" value="1"/>
</dbReference>